<comment type="subcellular location">
    <subcellularLocation>
        <location evidence="5">Secreted</location>
    </subcellularLocation>
    <subcellularLocation>
        <location evidence="5">Bacterial flagellum</location>
    </subcellularLocation>
</comment>
<organism evidence="8 9">
    <name type="scientific">Pseudobutyrivibrio ruminis</name>
    <dbReference type="NCBI Taxonomy" id="46206"/>
    <lineage>
        <taxon>Bacteria</taxon>
        <taxon>Bacillati</taxon>
        <taxon>Bacillota</taxon>
        <taxon>Clostridia</taxon>
        <taxon>Lachnospirales</taxon>
        <taxon>Lachnospiraceae</taxon>
        <taxon>Pseudobutyrivibrio</taxon>
    </lineage>
</organism>
<protein>
    <recommendedName>
        <fullName evidence="5">Flagellar hook-associated protein 2</fullName>
        <shortName evidence="5">HAP2</shortName>
    </recommendedName>
    <alternativeName>
        <fullName evidence="5">Flagellar cap protein</fullName>
    </alternativeName>
</protein>
<evidence type="ECO:0000256" key="5">
    <source>
        <dbReference type="RuleBase" id="RU362066"/>
    </source>
</evidence>
<evidence type="ECO:0000256" key="3">
    <source>
        <dbReference type="ARBA" id="ARBA00023054"/>
    </source>
</evidence>
<evidence type="ECO:0000313" key="9">
    <source>
        <dbReference type="Proteomes" id="UP000766246"/>
    </source>
</evidence>
<keyword evidence="3" id="KW-0175">Coiled coil</keyword>
<dbReference type="PANTHER" id="PTHR30288:SF0">
    <property type="entry name" value="FLAGELLAR HOOK-ASSOCIATED PROTEIN 2"/>
    <property type="match status" value="1"/>
</dbReference>
<keyword evidence="5" id="KW-0964">Secreted</keyword>
<dbReference type="Pfam" id="PF02465">
    <property type="entry name" value="FliD_N"/>
    <property type="match status" value="1"/>
</dbReference>
<name>A0A927U5Y0_9FIRM</name>
<dbReference type="GO" id="GO:0071973">
    <property type="term" value="P:bacterial-type flagellum-dependent cell motility"/>
    <property type="evidence" value="ECO:0007669"/>
    <property type="project" value="TreeGrafter"/>
</dbReference>
<comment type="subunit">
    <text evidence="2 5">Homopentamer.</text>
</comment>
<evidence type="ECO:0000256" key="2">
    <source>
        <dbReference type="ARBA" id="ARBA00011255"/>
    </source>
</evidence>
<dbReference type="InterPro" id="IPR003481">
    <property type="entry name" value="FliD_N"/>
</dbReference>
<feature type="domain" description="Flagellar hook-associated protein 2 N-terminal" evidence="6">
    <location>
        <begin position="10"/>
        <end position="105"/>
    </location>
</feature>
<sequence>MPIRLSGLASGLDTEAIVGALVSAYSYKKDKYVKAQTKLSWKQDAWKSLNSKVYKLYTDVGNMRYSSNYAIKKTSVSDNTKAKITASGKAIIGTQTLEIKQLAKTAFVTGGKLDNSVKGETKLSDLGFNTNASTGDASIQIRTGTSTTNIIVDKSTTVDEFVNKLNGAGIQASFDQENHRIFLSGKKPGLDGNFDVTANNEKGFEALTKLGLLSDSEVTRLTDEAAQKFLNKTFKFTLDGEGETEQHLSRTEDGFKNLLQLIKAAKADLTSEDEETRTSAEQTVGEGGTYYKIAKYLEENEEYAVDWANITEEQMDTIAAKMYESASYDVYAKDENATDVIRAVNQIRDAYITLNSENSTDEERANAQMALENNKAYKEYIEATFGSKDSEDSDSYVQFWTQSDNKELMESVGYHISMVGAITYENLELTPNAKKVEGQDAIMILNNETYTSNSNSLTVNGLTIEAFSETTEAINITVSNDTDGLYDKIKDFLTSYNSLINEMQKLYNADSAKDYEPLTDDEKAEMSETEIEKWEQKIKDSLLRRDTNLSSLISTFTMGMMKTYEINGERYNWATFGVGTLGTIYAEKNENYAYHINGDSEDSATSGREDKLRAAIAKDPDSVIEFMKQLTTDLYGELDKKMKSTTVRSVYTVYNDKEMASEYSNYSDLIKTWTDRVKDMEDSYYKKFAAMEKALATLQGNSSSISSLLGGG</sequence>
<evidence type="ECO:0000256" key="4">
    <source>
        <dbReference type="ARBA" id="ARBA00023143"/>
    </source>
</evidence>
<dbReference type="GO" id="GO:0009421">
    <property type="term" value="C:bacterial-type flagellum filament cap"/>
    <property type="evidence" value="ECO:0007669"/>
    <property type="project" value="InterPro"/>
</dbReference>
<dbReference type="EMBL" id="SVER01000004">
    <property type="protein sequence ID" value="MBE5918665.1"/>
    <property type="molecule type" value="Genomic_DNA"/>
</dbReference>
<comment type="similarity">
    <text evidence="1 5">Belongs to the FliD family.</text>
</comment>
<dbReference type="InterPro" id="IPR010809">
    <property type="entry name" value="FliD_C"/>
</dbReference>
<dbReference type="GO" id="GO:0009424">
    <property type="term" value="C:bacterial-type flagellum hook"/>
    <property type="evidence" value="ECO:0007669"/>
    <property type="project" value="UniProtKB-UniRule"/>
</dbReference>
<keyword evidence="4 5" id="KW-0975">Bacterial flagellum</keyword>
<evidence type="ECO:0000256" key="1">
    <source>
        <dbReference type="ARBA" id="ARBA00009764"/>
    </source>
</evidence>
<dbReference type="AlphaFoldDB" id="A0A927U5Y0"/>
<evidence type="ECO:0000259" key="6">
    <source>
        <dbReference type="Pfam" id="PF02465"/>
    </source>
</evidence>
<dbReference type="Proteomes" id="UP000766246">
    <property type="component" value="Unassembled WGS sequence"/>
</dbReference>
<dbReference type="PANTHER" id="PTHR30288">
    <property type="entry name" value="FLAGELLAR CAP/ASSEMBLY PROTEIN FLID"/>
    <property type="match status" value="1"/>
</dbReference>
<accession>A0A927U5Y0</accession>
<reference evidence="8" key="1">
    <citation type="submission" date="2019-04" db="EMBL/GenBank/DDBJ databases">
        <title>Evolution of Biomass-Degrading Anaerobic Consortia Revealed by Metagenomics.</title>
        <authorList>
            <person name="Peng X."/>
        </authorList>
    </citation>
    <scope>NUCLEOTIDE SEQUENCE</scope>
    <source>
        <strain evidence="8">SIG311</strain>
    </source>
</reference>
<dbReference type="GO" id="GO:0005576">
    <property type="term" value="C:extracellular region"/>
    <property type="evidence" value="ECO:0007669"/>
    <property type="project" value="UniProtKB-SubCell"/>
</dbReference>
<dbReference type="Pfam" id="PF07195">
    <property type="entry name" value="FliD_C"/>
    <property type="match status" value="1"/>
</dbReference>
<evidence type="ECO:0000313" key="8">
    <source>
        <dbReference type="EMBL" id="MBE5918665.1"/>
    </source>
</evidence>
<feature type="domain" description="Flagellar hook-associated protein 2 C-terminal" evidence="7">
    <location>
        <begin position="438"/>
        <end position="699"/>
    </location>
</feature>
<proteinExistence type="inferred from homology"/>
<evidence type="ECO:0000259" key="7">
    <source>
        <dbReference type="Pfam" id="PF07195"/>
    </source>
</evidence>
<gene>
    <name evidence="8" type="ORF">E7272_02365</name>
</gene>
<dbReference type="GO" id="GO:0007155">
    <property type="term" value="P:cell adhesion"/>
    <property type="evidence" value="ECO:0007669"/>
    <property type="project" value="InterPro"/>
</dbReference>
<comment type="caution">
    <text evidence="8">The sequence shown here is derived from an EMBL/GenBank/DDBJ whole genome shotgun (WGS) entry which is preliminary data.</text>
</comment>
<comment type="function">
    <text evidence="5">Required for morphogenesis and for the elongation of the flagellar filament by facilitating polymerization of the flagellin monomers at the tip of growing filament. Forms a capping structure, which prevents flagellin subunits (transported through the central channel of the flagellum) from leaking out without polymerization at the distal end.</text>
</comment>
<dbReference type="InterPro" id="IPR040026">
    <property type="entry name" value="FliD"/>
</dbReference>